<feature type="region of interest" description="Disordered" evidence="1">
    <location>
        <begin position="58"/>
        <end position="111"/>
    </location>
</feature>
<feature type="compositionally biased region" description="Low complexity" evidence="1">
    <location>
        <begin position="58"/>
        <end position="87"/>
    </location>
</feature>
<proteinExistence type="predicted"/>
<dbReference type="InterPro" id="IPR000627">
    <property type="entry name" value="Intradiol_dOase_C"/>
</dbReference>
<dbReference type="RefSeq" id="WP_233373484.1">
    <property type="nucleotide sequence ID" value="NZ_JAJTWU010000007.1"/>
</dbReference>
<keyword evidence="3" id="KW-0560">Oxidoreductase</keyword>
<dbReference type="Proteomes" id="UP001200741">
    <property type="component" value="Unassembled WGS sequence"/>
</dbReference>
<dbReference type="Pfam" id="PF00775">
    <property type="entry name" value="Dioxygenase_C"/>
    <property type="match status" value="1"/>
</dbReference>
<dbReference type="PANTHER" id="PTHR34315">
    <property type="match status" value="1"/>
</dbReference>
<dbReference type="InterPro" id="IPR015889">
    <property type="entry name" value="Intradiol_dOase_core"/>
</dbReference>
<keyword evidence="3" id="KW-0223">Dioxygenase</keyword>
<reference evidence="3 4" key="1">
    <citation type="submission" date="2021-12" db="EMBL/GenBank/DDBJ databases">
        <title>Genome seq of P8.</title>
        <authorList>
            <person name="Seo T."/>
        </authorList>
    </citation>
    <scope>NUCLEOTIDE SEQUENCE [LARGE SCALE GENOMIC DNA]</scope>
    <source>
        <strain evidence="3 4">P8</strain>
    </source>
</reference>
<sequence>MHHHDAPHDHGLAHDLARLQWQALQRRAALRWLIGAGAVSLPSAGALVLSGCGGGGSSDSVSMSSGSGSSSGSSSASGSSSSSSGSSTTATGCSVIPSETEGPYPGDGSNTGASGSIANALGLSGIVRSDIRSSIAGATGVATGVPLQVIIELVNTNASCADLSGYAIYLWHCDAQGRYSMYSSGVTAENYLRGVQPTGSDGAAAFQTIYPGCYAGRVPHIHFEIYRSANTATHWSNKLRTSQLCFPADVSTAVYAGSGYGNSAANHAAISLSNDGIFSDGYSTQIVTITGSTTDGYVARLKVGIAA</sequence>
<dbReference type="Gene3D" id="2.60.130.10">
    <property type="entry name" value="Aromatic compound dioxygenase"/>
    <property type="match status" value="1"/>
</dbReference>
<gene>
    <name evidence="3" type="ORF">LXT13_18805</name>
</gene>
<comment type="caution">
    <text evidence="3">The sequence shown here is derived from an EMBL/GenBank/DDBJ whole genome shotgun (WGS) entry which is preliminary data.</text>
</comment>
<evidence type="ECO:0000256" key="1">
    <source>
        <dbReference type="SAM" id="MobiDB-lite"/>
    </source>
</evidence>
<keyword evidence="4" id="KW-1185">Reference proteome</keyword>
<accession>A0ABS8XYU6</accession>
<evidence type="ECO:0000313" key="3">
    <source>
        <dbReference type="EMBL" id="MCE4556450.1"/>
    </source>
</evidence>
<name>A0ABS8XYU6_9BURK</name>
<evidence type="ECO:0000259" key="2">
    <source>
        <dbReference type="Pfam" id="PF00775"/>
    </source>
</evidence>
<evidence type="ECO:0000313" key="4">
    <source>
        <dbReference type="Proteomes" id="UP001200741"/>
    </source>
</evidence>
<protein>
    <submittedName>
        <fullName evidence="3">Intradiol ring-cleavage dioxygenase</fullName>
    </submittedName>
</protein>
<dbReference type="SUPFAM" id="SSF49482">
    <property type="entry name" value="Aromatic compound dioxygenase"/>
    <property type="match status" value="1"/>
</dbReference>
<organism evidence="3 4">
    <name type="scientific">Pelomonas cellulosilytica</name>
    <dbReference type="NCBI Taxonomy" id="2906762"/>
    <lineage>
        <taxon>Bacteria</taxon>
        <taxon>Pseudomonadati</taxon>
        <taxon>Pseudomonadota</taxon>
        <taxon>Betaproteobacteria</taxon>
        <taxon>Burkholderiales</taxon>
        <taxon>Sphaerotilaceae</taxon>
        <taxon>Roseateles</taxon>
    </lineage>
</organism>
<dbReference type="GO" id="GO:0051213">
    <property type="term" value="F:dioxygenase activity"/>
    <property type="evidence" value="ECO:0007669"/>
    <property type="project" value="UniProtKB-KW"/>
</dbReference>
<dbReference type="PANTHER" id="PTHR34315:SF1">
    <property type="entry name" value="INTRADIOL RING-CLEAVAGE DIOXYGENASES DOMAIN-CONTAINING PROTEIN-RELATED"/>
    <property type="match status" value="1"/>
</dbReference>
<feature type="domain" description="Intradiol ring-cleavage dioxygenases" evidence="2">
    <location>
        <begin position="144"/>
        <end position="217"/>
    </location>
</feature>
<dbReference type="EMBL" id="JAJTWU010000007">
    <property type="protein sequence ID" value="MCE4556450.1"/>
    <property type="molecule type" value="Genomic_DNA"/>
</dbReference>